<dbReference type="PANTHER" id="PTHR43757:SF2">
    <property type="entry name" value="AMINOMETHYLTRANSFERASE, MITOCHONDRIAL"/>
    <property type="match status" value="1"/>
</dbReference>
<dbReference type="Gene3D" id="3.30.1360.120">
    <property type="entry name" value="Probable tRNA modification gtpase trme, domain 1"/>
    <property type="match status" value="1"/>
</dbReference>
<dbReference type="InterPro" id="IPR028896">
    <property type="entry name" value="GcvT/YgfZ/DmdA"/>
</dbReference>
<evidence type="ECO:0000256" key="1">
    <source>
        <dbReference type="PIRSR" id="PIRSR006487-1"/>
    </source>
</evidence>
<reference evidence="3 4" key="1">
    <citation type="submission" date="2018-05" db="EMBL/GenBank/DDBJ databases">
        <title>Pararhodobacter marina sp. nov., isolated from deep-sea water of the Indian Ocean.</title>
        <authorList>
            <person name="Lai Q.Sr."/>
            <person name="Liu X."/>
            <person name="Shao Z."/>
        </authorList>
    </citation>
    <scope>NUCLEOTIDE SEQUENCE [LARGE SCALE GENOMIC DNA]</scope>
    <source>
        <strain evidence="3 4">CIC4N-9</strain>
    </source>
</reference>
<dbReference type="OrthoDB" id="9772660at2"/>
<feature type="domain" description="GCVT N-terminal" evidence="2">
    <location>
        <begin position="48"/>
        <end position="264"/>
    </location>
</feature>
<keyword evidence="4" id="KW-1185">Reference proteome</keyword>
<proteinExistence type="predicted"/>
<sequence length="484" mass="54100">MNAQDKAQSLSDLMETVPNITDHLFSNAPKAALTIYSQMMPGDGVRPEFTTWRDEQWAWRNTIAVHDQSYHMQSLHVRGKDALAFTQYLSVNSFKNFGIGAAKQLVCCSPEGYLIGDAILYRMDEDDYMVVGNPATTEWVEFNAQTLSYDVTTELDPMWTLNKAKKREFYRFQVEGPKAWELLEELNGGPLPEIKFFKSAEINMGPHKARGMRHSMGGMPGLEISGPWAEYKDVKRLLQKAGKKYGLRMVGSIAYFTTVIESGWWAVPVSGVYTGQGTKPYRDWCSAKNAAMRMSLGGSLYSENIEDYYVTPYDVNYGHIIKFDHDFIGREALEAMADKPHRRKVTLVWNADDVLSVMQAQFEGGEAKDKPLPITLPLAAIGRMHYDKVTDKDGNMIGLATYPGYTENERAMMSLASVDADFAEPGTEVVLYWGEDGGGSRSAGNIEPHKQVKIRATVAPSPISRAAQSYRSDIGIKRGSLQDV</sequence>
<dbReference type="EMBL" id="QEYD01000009">
    <property type="protein sequence ID" value="PWE27822.1"/>
    <property type="molecule type" value="Genomic_DNA"/>
</dbReference>
<dbReference type="AlphaFoldDB" id="A0A2U2C7I8"/>
<evidence type="ECO:0000313" key="4">
    <source>
        <dbReference type="Proteomes" id="UP000244940"/>
    </source>
</evidence>
<name>A0A2U2C7I8_9RHOB</name>
<evidence type="ECO:0000313" key="3">
    <source>
        <dbReference type="EMBL" id="PWE27822.1"/>
    </source>
</evidence>
<comment type="caution">
    <text evidence="3">The sequence shown here is derived from an EMBL/GenBank/DDBJ whole genome shotgun (WGS) entry which is preliminary data.</text>
</comment>
<accession>A0A2U2C7I8</accession>
<feature type="binding site" evidence="1">
    <location>
        <position position="223"/>
    </location>
    <ligand>
        <name>substrate</name>
    </ligand>
</feature>
<gene>
    <name evidence="3" type="ORF">C4N9_15430</name>
</gene>
<dbReference type="RefSeq" id="WP_109534237.1">
    <property type="nucleotide sequence ID" value="NZ_CAXPUO010000095.1"/>
</dbReference>
<dbReference type="SUPFAM" id="SSF103025">
    <property type="entry name" value="Folate-binding domain"/>
    <property type="match status" value="1"/>
</dbReference>
<organism evidence="3 4">
    <name type="scientific">Pararhodobacter marinus</name>
    <dbReference type="NCBI Taxonomy" id="2184063"/>
    <lineage>
        <taxon>Bacteria</taxon>
        <taxon>Pseudomonadati</taxon>
        <taxon>Pseudomonadota</taxon>
        <taxon>Alphaproteobacteria</taxon>
        <taxon>Rhodobacterales</taxon>
        <taxon>Paracoccaceae</taxon>
        <taxon>Pararhodobacter</taxon>
    </lineage>
</organism>
<dbReference type="GeneID" id="94366287"/>
<protein>
    <submittedName>
        <fullName evidence="3">Glycine cleavage system protein T</fullName>
    </submittedName>
</protein>
<dbReference type="PANTHER" id="PTHR43757">
    <property type="entry name" value="AMINOMETHYLTRANSFERASE"/>
    <property type="match status" value="1"/>
</dbReference>
<dbReference type="InterPro" id="IPR006222">
    <property type="entry name" value="GCVT_N"/>
</dbReference>
<dbReference type="Pfam" id="PF01571">
    <property type="entry name" value="GCV_T"/>
    <property type="match status" value="1"/>
</dbReference>
<evidence type="ECO:0000259" key="2">
    <source>
        <dbReference type="Pfam" id="PF01571"/>
    </source>
</evidence>
<dbReference type="Proteomes" id="UP000244940">
    <property type="component" value="Unassembled WGS sequence"/>
</dbReference>
<dbReference type="InterPro" id="IPR027266">
    <property type="entry name" value="TrmE/GcvT-like"/>
</dbReference>